<feature type="signal peptide" evidence="2">
    <location>
        <begin position="1"/>
        <end position="33"/>
    </location>
</feature>
<keyword evidence="2" id="KW-0732">Signal</keyword>
<feature type="chain" id="PRO_5019561105" description="Cyanovirin-N domain-containing protein" evidence="2">
    <location>
        <begin position="34"/>
        <end position="417"/>
    </location>
</feature>
<dbReference type="AlphaFoldDB" id="A0A420XW71"/>
<feature type="compositionally biased region" description="Pro residues" evidence="1">
    <location>
        <begin position="382"/>
        <end position="396"/>
    </location>
</feature>
<evidence type="ECO:0008006" key="5">
    <source>
        <dbReference type="Google" id="ProtNLM"/>
    </source>
</evidence>
<feature type="compositionally biased region" description="Polar residues" evidence="1">
    <location>
        <begin position="53"/>
        <end position="62"/>
    </location>
</feature>
<dbReference type="EMBL" id="QVQW01000135">
    <property type="protein sequence ID" value="RKU39895.1"/>
    <property type="molecule type" value="Genomic_DNA"/>
</dbReference>
<evidence type="ECO:0000313" key="3">
    <source>
        <dbReference type="EMBL" id="RKU39895.1"/>
    </source>
</evidence>
<evidence type="ECO:0000256" key="2">
    <source>
        <dbReference type="SAM" id="SignalP"/>
    </source>
</evidence>
<dbReference type="SUPFAM" id="SSF51322">
    <property type="entry name" value="Cyanovirin-N"/>
    <property type="match status" value="1"/>
</dbReference>
<feature type="compositionally biased region" description="Low complexity" evidence="1">
    <location>
        <begin position="38"/>
        <end position="52"/>
    </location>
</feature>
<keyword evidence="4" id="KW-1185">Reference proteome</keyword>
<proteinExistence type="predicted"/>
<accession>A0A420XW71</accession>
<dbReference type="Gene3D" id="2.30.60.10">
    <property type="entry name" value="Cyanovirin-N"/>
    <property type="match status" value="1"/>
</dbReference>
<evidence type="ECO:0000256" key="1">
    <source>
        <dbReference type="SAM" id="MobiDB-lite"/>
    </source>
</evidence>
<dbReference type="InterPro" id="IPR036673">
    <property type="entry name" value="Cyanovirin-N_sf"/>
</dbReference>
<feature type="region of interest" description="Disordered" evidence="1">
    <location>
        <begin position="379"/>
        <end position="417"/>
    </location>
</feature>
<comment type="caution">
    <text evidence="3">The sequence shown here is derived from an EMBL/GenBank/DDBJ whole genome shotgun (WGS) entry which is preliminary data.</text>
</comment>
<evidence type="ECO:0000313" key="4">
    <source>
        <dbReference type="Proteomes" id="UP000275385"/>
    </source>
</evidence>
<dbReference type="Proteomes" id="UP000275385">
    <property type="component" value="Unassembled WGS sequence"/>
</dbReference>
<sequence>MRLASEKPRPLTKMGFLGKLVITLASLAAFGQASPTHPSATPSLSLSTSGPTKVTSPTSPASSKVPIKLPTGENGKWYVFEMMCPQWELARGCLPGLPEGWMIRGYCLTDGDAHAWSNWHNIDGCVDISQAGNFVQHYDSGNLTSHCIDCNDGVHDTYLHPAAGGNVPTKLMCSCNATDTSDHWHTVPAAIMPGKFLIGLDHGQIWCAPTSYDQYPSVPEGSTIAKDPTIHDNPRATLSRRLVPVNNVPKSLMPVKDETTRNQTVSVGYFKTCYYITVTKSDPVLIALCRESPSIESPLLWNSLELNSCFAYRGHRIASGSGLNRDGCRDCVMNGSRLQCACSAEQNQTMQYPQFDTDKYIINDNGNLCCPGSGVCAKASASPPPALQQLQPPPEGRPAYPDGSGSYYPQGGYGQSA</sequence>
<feature type="region of interest" description="Disordered" evidence="1">
    <location>
        <begin position="38"/>
        <end position="67"/>
    </location>
</feature>
<protein>
    <recommendedName>
        <fullName evidence="5">Cyanovirin-N domain-containing protein</fullName>
    </recommendedName>
</protein>
<feature type="compositionally biased region" description="Low complexity" evidence="1">
    <location>
        <begin position="400"/>
        <end position="410"/>
    </location>
</feature>
<gene>
    <name evidence="3" type="ORF">DL546_001500</name>
</gene>
<organism evidence="3 4">
    <name type="scientific">Coniochaeta pulveracea</name>
    <dbReference type="NCBI Taxonomy" id="177199"/>
    <lineage>
        <taxon>Eukaryota</taxon>
        <taxon>Fungi</taxon>
        <taxon>Dikarya</taxon>
        <taxon>Ascomycota</taxon>
        <taxon>Pezizomycotina</taxon>
        <taxon>Sordariomycetes</taxon>
        <taxon>Sordariomycetidae</taxon>
        <taxon>Coniochaetales</taxon>
        <taxon>Coniochaetaceae</taxon>
        <taxon>Coniochaeta</taxon>
    </lineage>
</organism>
<name>A0A420XW71_9PEZI</name>
<reference evidence="3 4" key="1">
    <citation type="submission" date="2018-08" db="EMBL/GenBank/DDBJ databases">
        <title>Draft genome of the lignicolous fungus Coniochaeta pulveracea.</title>
        <authorList>
            <person name="Borstlap C.J."/>
            <person name="De Witt R.N."/>
            <person name="Botha A."/>
            <person name="Volschenk H."/>
        </authorList>
    </citation>
    <scope>NUCLEOTIDE SEQUENCE [LARGE SCALE GENOMIC DNA]</scope>
    <source>
        <strain evidence="3 4">CAB683</strain>
    </source>
</reference>